<comment type="caution">
    <text evidence="2">The sequence shown here is derived from an EMBL/GenBank/DDBJ whole genome shotgun (WGS) entry which is preliminary data.</text>
</comment>
<evidence type="ECO:0000313" key="3">
    <source>
        <dbReference type="Proteomes" id="UP000539642"/>
    </source>
</evidence>
<feature type="signal peptide" evidence="1">
    <location>
        <begin position="1"/>
        <end position="34"/>
    </location>
</feature>
<accession>A0A840V0A0</accession>
<keyword evidence="3" id="KW-1185">Reference proteome</keyword>
<protein>
    <recommendedName>
        <fullName evidence="4">Outer membrane protein beta-barrel domain-containing protein</fullName>
    </recommendedName>
</protein>
<evidence type="ECO:0000313" key="2">
    <source>
        <dbReference type="EMBL" id="MBB5347139.1"/>
    </source>
</evidence>
<organism evidence="2 3">
    <name type="scientific">Desulfoprunum benzoelyticum</name>
    <dbReference type="NCBI Taxonomy" id="1506996"/>
    <lineage>
        <taxon>Bacteria</taxon>
        <taxon>Pseudomonadati</taxon>
        <taxon>Thermodesulfobacteriota</taxon>
        <taxon>Desulfobulbia</taxon>
        <taxon>Desulfobulbales</taxon>
        <taxon>Desulfobulbaceae</taxon>
        <taxon>Desulfoprunum</taxon>
    </lineage>
</organism>
<dbReference type="RefSeq" id="WP_183348608.1">
    <property type="nucleotide sequence ID" value="NZ_JACHEO010000002.1"/>
</dbReference>
<sequence length="190" mass="21101">MGQVELPTMKTMKFSFQLLCALAFLMAAAPTIQAEEPPTHSLYKVTTYNLGTAVDFQDFSPVSSSRYKPLLITSTKADVLGADRFRDVTFGTTDEKGPVNGIAIVAEYSPLSKLAIQGVVGVTKNSWEINTAENKSSWEANLGVIYKMFGNLQYEMHFGYMDTGDIFKERNTYTDVESIIMISNQLTMSF</sequence>
<gene>
    <name evidence="2" type="ORF">HNQ81_000849</name>
</gene>
<dbReference type="AlphaFoldDB" id="A0A840V0A0"/>
<evidence type="ECO:0000256" key="1">
    <source>
        <dbReference type="SAM" id="SignalP"/>
    </source>
</evidence>
<dbReference type="EMBL" id="JACHEO010000002">
    <property type="protein sequence ID" value="MBB5347139.1"/>
    <property type="molecule type" value="Genomic_DNA"/>
</dbReference>
<evidence type="ECO:0008006" key="4">
    <source>
        <dbReference type="Google" id="ProtNLM"/>
    </source>
</evidence>
<proteinExistence type="predicted"/>
<name>A0A840V0A0_9BACT</name>
<feature type="chain" id="PRO_5032828694" description="Outer membrane protein beta-barrel domain-containing protein" evidence="1">
    <location>
        <begin position="35"/>
        <end position="190"/>
    </location>
</feature>
<reference evidence="2 3" key="1">
    <citation type="submission" date="2020-08" db="EMBL/GenBank/DDBJ databases">
        <title>Genomic Encyclopedia of Type Strains, Phase IV (KMG-IV): sequencing the most valuable type-strain genomes for metagenomic binning, comparative biology and taxonomic classification.</title>
        <authorList>
            <person name="Goeker M."/>
        </authorList>
    </citation>
    <scope>NUCLEOTIDE SEQUENCE [LARGE SCALE GENOMIC DNA]</scope>
    <source>
        <strain evidence="2 3">DSM 28570</strain>
    </source>
</reference>
<dbReference type="Proteomes" id="UP000539642">
    <property type="component" value="Unassembled WGS sequence"/>
</dbReference>
<keyword evidence="1" id="KW-0732">Signal</keyword>